<dbReference type="EMBL" id="CM001488">
    <property type="protein sequence ID" value="EIM65341.1"/>
    <property type="molecule type" value="Genomic_DNA"/>
</dbReference>
<reference evidence="1 2" key="2">
    <citation type="submission" date="2012-02" db="EMBL/GenBank/DDBJ databases">
        <title>Improved High-Quality Draft sequence of Desulfobacter postgatei 2ac9.</title>
        <authorList>
            <consortium name="US DOE Joint Genome Institute"/>
            <person name="Lucas S."/>
            <person name="Han J."/>
            <person name="Lapidus A."/>
            <person name="Cheng J.-F."/>
            <person name="Goodwin L."/>
            <person name="Pitluck S."/>
            <person name="Peters L."/>
            <person name="Ovchinnikova G."/>
            <person name="Held B."/>
            <person name="Detter J.C."/>
            <person name="Han C."/>
            <person name="Tapia R."/>
            <person name="Land M."/>
            <person name="Hauser L."/>
            <person name="Kyrpides N."/>
            <person name="Ivanova N."/>
            <person name="Pagani I."/>
            <person name="Orellana R."/>
            <person name="Lovley D."/>
            <person name="Woyke T."/>
        </authorList>
    </citation>
    <scope>NUCLEOTIDE SEQUENCE [LARGE SCALE GENOMIC DNA]</scope>
    <source>
        <strain evidence="1 2">2ac9</strain>
    </source>
</reference>
<gene>
    <name evidence="1" type="ORF">DespoDRAFT_03587</name>
</gene>
<dbReference type="STRING" id="879212.DespoDRAFT_03587"/>
<keyword evidence="2" id="KW-1185">Reference proteome</keyword>
<proteinExistence type="predicted"/>
<dbReference type="AlphaFoldDB" id="I5B778"/>
<evidence type="ECO:0000313" key="2">
    <source>
        <dbReference type="Proteomes" id="UP000005778"/>
    </source>
</evidence>
<evidence type="ECO:0000313" key="1">
    <source>
        <dbReference type="EMBL" id="EIM65341.1"/>
    </source>
</evidence>
<dbReference type="Proteomes" id="UP000005778">
    <property type="component" value="Chromosome"/>
</dbReference>
<reference evidence="1 2" key="1">
    <citation type="submission" date="2011-09" db="EMBL/GenBank/DDBJ databases">
        <authorList>
            <consortium name="US DOE Joint Genome Institute (JGI-PGF)"/>
            <person name="Lucas S."/>
            <person name="Han J."/>
            <person name="Lapidus A."/>
            <person name="Cheng J.-F."/>
            <person name="Goodwin L."/>
            <person name="Pitluck S."/>
            <person name="Peters L."/>
            <person name="Land M.L."/>
            <person name="Hauser L."/>
            <person name="Orellana R."/>
            <person name="Lovley D."/>
            <person name="Woyke T.J."/>
        </authorList>
    </citation>
    <scope>NUCLEOTIDE SEQUENCE [LARGE SCALE GENOMIC DNA]</scope>
    <source>
        <strain evidence="1 2">2ac9</strain>
    </source>
</reference>
<dbReference type="eggNOG" id="COG0270">
    <property type="taxonomic scope" value="Bacteria"/>
</dbReference>
<sequence>MRIQRQCLVFEKSAHIAKSIGTDIENPCRRYREAHVVTSVDSGHKQLAHLESLISSNQEDFCQAGRALKEIRDNRLYKLALFDTFEAYTKARWDISRAHAYRLIKYCEVIHNLSPIGDILPVNESQVRHLAPLMPMEQRRVWKDFLAGGSELTAQNIKRFITVQGMKKPARPDWSDRITPEYMAAVKTMLEQVRVARHENWQSTSRQAALLWNRVVKEKILSKGIGDG</sequence>
<organism evidence="1 2">
    <name type="scientific">Desulfobacter postgatei 2ac9</name>
    <dbReference type="NCBI Taxonomy" id="879212"/>
    <lineage>
        <taxon>Bacteria</taxon>
        <taxon>Pseudomonadati</taxon>
        <taxon>Thermodesulfobacteriota</taxon>
        <taxon>Desulfobacteria</taxon>
        <taxon>Desulfobacterales</taxon>
        <taxon>Desulfobacteraceae</taxon>
        <taxon>Desulfobacter</taxon>
    </lineage>
</organism>
<protein>
    <submittedName>
        <fullName evidence="1">Uncharacterized protein</fullName>
    </submittedName>
</protein>
<name>I5B778_9BACT</name>
<accession>I5B778</accession>
<dbReference type="HOGENOM" id="CLU_1406747_0_0_7"/>